<keyword evidence="3" id="KW-1185">Reference proteome</keyword>
<evidence type="ECO:0000313" key="3">
    <source>
        <dbReference type="Proteomes" id="UP000332933"/>
    </source>
</evidence>
<name>A0A485KZ76_9STRA</name>
<evidence type="ECO:0000313" key="2">
    <source>
        <dbReference type="EMBL" id="VFT90355.1"/>
    </source>
</evidence>
<dbReference type="PANTHER" id="PTHR37332:SF1">
    <property type="entry name" value="ELMO DOMAIN-CONTAINING PROTEIN"/>
    <property type="match status" value="1"/>
</dbReference>
<sequence>MQAEAFDAQTNDVEELNRLATQQRRKLVEDLTQLRKHDIAYLRELHADPRKSYFLNVALLQEDDLSLVSVLTPENHQKRCEQLYFLGLSLGRILTSATSPSQVVVDSCQLMDELDFYFSQSGIQNMKLVTVATKSPLYEREPKDSFTEPYRTVVRKWNNKPVYQRLVTPNVPFPLEYCQVVVSLCEVLTLVYGRVVDDVCSSNPCVFQALLRFDEKIKKFFLESISKQLTTIATSVIKDELALLRKATA</sequence>
<dbReference type="Proteomes" id="UP000332933">
    <property type="component" value="Unassembled WGS sequence"/>
</dbReference>
<gene>
    <name evidence="2" type="primary">Aste57867_13517</name>
    <name evidence="1" type="ORF">As57867_013467</name>
    <name evidence="2" type="ORF">ASTE57867_13517</name>
</gene>
<reference evidence="2 3" key="1">
    <citation type="submission" date="2019-03" db="EMBL/GenBank/DDBJ databases">
        <authorList>
            <person name="Gaulin E."/>
            <person name="Dumas B."/>
        </authorList>
    </citation>
    <scope>NUCLEOTIDE SEQUENCE [LARGE SCALE GENOMIC DNA]</scope>
    <source>
        <strain evidence="2">CBS 568.67</strain>
    </source>
</reference>
<evidence type="ECO:0000313" key="1">
    <source>
        <dbReference type="EMBL" id="KAF0695695.1"/>
    </source>
</evidence>
<protein>
    <submittedName>
        <fullName evidence="2">Aste57867_13517 protein</fullName>
    </submittedName>
</protein>
<organism evidence="2 3">
    <name type="scientific">Aphanomyces stellatus</name>
    <dbReference type="NCBI Taxonomy" id="120398"/>
    <lineage>
        <taxon>Eukaryota</taxon>
        <taxon>Sar</taxon>
        <taxon>Stramenopiles</taxon>
        <taxon>Oomycota</taxon>
        <taxon>Saprolegniomycetes</taxon>
        <taxon>Saprolegniales</taxon>
        <taxon>Verrucalvaceae</taxon>
        <taxon>Aphanomyces</taxon>
    </lineage>
</organism>
<dbReference type="EMBL" id="CAADRA010005479">
    <property type="protein sequence ID" value="VFT90355.1"/>
    <property type="molecule type" value="Genomic_DNA"/>
</dbReference>
<dbReference type="AlphaFoldDB" id="A0A485KZ76"/>
<dbReference type="OrthoDB" id="14339at2759"/>
<reference evidence="1" key="2">
    <citation type="submission" date="2019-06" db="EMBL/GenBank/DDBJ databases">
        <title>Genomics analysis of Aphanomyces spp. identifies a new class of oomycete effector associated with host adaptation.</title>
        <authorList>
            <person name="Gaulin E."/>
        </authorList>
    </citation>
    <scope>NUCLEOTIDE SEQUENCE</scope>
    <source>
        <strain evidence="1">CBS 578.67</strain>
    </source>
</reference>
<dbReference type="EMBL" id="VJMH01005458">
    <property type="protein sequence ID" value="KAF0695695.1"/>
    <property type="molecule type" value="Genomic_DNA"/>
</dbReference>
<dbReference type="PANTHER" id="PTHR37332">
    <property type="entry name" value="EXPRESSED PROTEIN"/>
    <property type="match status" value="1"/>
</dbReference>
<proteinExistence type="predicted"/>
<accession>A0A485KZ76</accession>